<feature type="transmembrane region" description="Helical" evidence="5">
    <location>
        <begin position="453"/>
        <end position="473"/>
    </location>
</feature>
<feature type="transmembrane region" description="Helical" evidence="5">
    <location>
        <begin position="217"/>
        <end position="239"/>
    </location>
</feature>
<dbReference type="InterPro" id="IPR020846">
    <property type="entry name" value="MFS_dom"/>
</dbReference>
<dbReference type="RefSeq" id="WP_303662544.1">
    <property type="nucleotide sequence ID" value="NZ_CP027019.1"/>
</dbReference>
<dbReference type="InterPro" id="IPR000849">
    <property type="entry name" value="Sugar_P_transporter"/>
</dbReference>
<protein>
    <submittedName>
        <fullName evidence="7">MFS transporter</fullName>
    </submittedName>
</protein>
<dbReference type="GO" id="GO:0005886">
    <property type="term" value="C:plasma membrane"/>
    <property type="evidence" value="ECO:0007669"/>
    <property type="project" value="UniProtKB-SubCell"/>
</dbReference>
<feature type="transmembrane region" description="Helical" evidence="5">
    <location>
        <begin position="182"/>
        <end position="205"/>
    </location>
</feature>
<feature type="transmembrane region" description="Helical" evidence="5">
    <location>
        <begin position="112"/>
        <end position="134"/>
    </location>
</feature>
<organism evidence="7 8">
    <name type="scientific">Williamsoniiplasma luminosum</name>
    <dbReference type="NCBI Taxonomy" id="214888"/>
    <lineage>
        <taxon>Bacteria</taxon>
        <taxon>Bacillati</taxon>
        <taxon>Mycoplasmatota</taxon>
        <taxon>Mollicutes</taxon>
        <taxon>Entomoplasmatales</taxon>
        <taxon>Williamsoniiplasma</taxon>
    </lineage>
</organism>
<dbReference type="PANTHER" id="PTHR43826:SF3">
    <property type="entry name" value="GLUCOSE-6-PHOSPHATE EXCHANGER SLC37A4"/>
    <property type="match status" value="1"/>
</dbReference>
<reference evidence="8" key="1">
    <citation type="submission" date="2018-02" db="EMBL/GenBank/DDBJ databases">
        <title>Firefly genomes illuminate parallel origins of bioluminescence in beetles.</title>
        <authorList>
            <person name="Fallon T.R."/>
            <person name="Lower S.E.S."/>
            <person name="Behringer M."/>
            <person name="Weng J.-K."/>
        </authorList>
    </citation>
    <scope>NUCLEOTIDE SEQUENCE [LARGE SCALE GENOMIC DNA]</scope>
</reference>
<gene>
    <name evidence="7" type="ORF">C5T88_01235</name>
</gene>
<dbReference type="GO" id="GO:0035435">
    <property type="term" value="P:phosphate ion transmembrane transport"/>
    <property type="evidence" value="ECO:0007669"/>
    <property type="project" value="TreeGrafter"/>
</dbReference>
<evidence type="ECO:0000256" key="3">
    <source>
        <dbReference type="ARBA" id="ARBA00022989"/>
    </source>
</evidence>
<accession>A0A2S0NJK8</accession>
<dbReference type="Proteomes" id="UP000239250">
    <property type="component" value="Chromosome"/>
</dbReference>
<sequence length="479" mass="54563">METKEKKKKSFGLFNFLNVKQDREEITKDNLYEFIIKKEYNKNQNIVFWSTFVGYLVFYFTRKQWTMVGTELINNGILDNNYYATIGLVFSISYGIAKFISSPLSDTKSNKWLLSLGLIGAGVLNIAFGFSWTGATATNIITAVVMSCLIQVVIGFVHSLGATPSIRFFYNWFNNKQRRNRIITWNVAHNIGSALSTFVILGSNVLFSELLPAELKYLSFFLLPSIISIVIGIFLLFLLKDTPESVGLPPVKTYYNMELIGVKDQSKTQMDEEKGKPWRYFFVKYVLLNKYVWLLFFVNLFVYTLRMGLSDWSLLYFKQEYNFDVKAQGKWIYSMFDWGGLILTLIVGLLTNKHLKRFAPITSATIGISTFALIGIWTLSDGQSGILSIFMFLAGFIYIPQCFLPIMVSEFSHYRVVSTASGLFGMAGYIGDAIMSKVIIGMGLYNAQARWDAIFIFLIVCGSLAVLLLIPMFNKRHTQ</sequence>
<dbReference type="PANTHER" id="PTHR43826">
    <property type="entry name" value="GLUCOSE-6-PHOSPHATE EXCHANGER SLC37A4"/>
    <property type="match status" value="1"/>
</dbReference>
<keyword evidence="3 5" id="KW-1133">Transmembrane helix</keyword>
<keyword evidence="2 5" id="KW-0812">Transmembrane</keyword>
<dbReference type="GO" id="GO:0061513">
    <property type="term" value="F:glucose 6-phosphate:phosphate antiporter activity"/>
    <property type="evidence" value="ECO:0007669"/>
    <property type="project" value="TreeGrafter"/>
</dbReference>
<evidence type="ECO:0000313" key="7">
    <source>
        <dbReference type="EMBL" id="AVP49204.1"/>
    </source>
</evidence>
<feature type="transmembrane region" description="Helical" evidence="5">
    <location>
        <begin position="358"/>
        <end position="379"/>
    </location>
</feature>
<dbReference type="Gene3D" id="1.20.1250.20">
    <property type="entry name" value="MFS general substrate transporter like domains"/>
    <property type="match status" value="2"/>
</dbReference>
<feature type="domain" description="Major facilitator superfamily (MFS) profile" evidence="6">
    <location>
        <begin position="47"/>
        <end position="479"/>
    </location>
</feature>
<feature type="transmembrane region" description="Helical" evidence="5">
    <location>
        <begin position="291"/>
        <end position="309"/>
    </location>
</feature>
<evidence type="ECO:0000256" key="4">
    <source>
        <dbReference type="ARBA" id="ARBA00023136"/>
    </source>
</evidence>
<dbReference type="SUPFAM" id="SSF103473">
    <property type="entry name" value="MFS general substrate transporter"/>
    <property type="match status" value="1"/>
</dbReference>
<evidence type="ECO:0000313" key="8">
    <source>
        <dbReference type="Proteomes" id="UP000239250"/>
    </source>
</evidence>
<evidence type="ECO:0000256" key="5">
    <source>
        <dbReference type="SAM" id="Phobius"/>
    </source>
</evidence>
<keyword evidence="4 5" id="KW-0472">Membrane</keyword>
<dbReference type="EMBL" id="CP027019">
    <property type="protein sequence ID" value="AVP49204.1"/>
    <property type="molecule type" value="Genomic_DNA"/>
</dbReference>
<dbReference type="PROSITE" id="PS50850">
    <property type="entry name" value="MFS"/>
    <property type="match status" value="1"/>
</dbReference>
<dbReference type="InterPro" id="IPR011701">
    <property type="entry name" value="MFS"/>
</dbReference>
<feature type="transmembrane region" description="Helical" evidence="5">
    <location>
        <begin position="140"/>
        <end position="161"/>
    </location>
</feature>
<name>A0A2S0NJK8_9MOLU</name>
<feature type="transmembrane region" description="Helical" evidence="5">
    <location>
        <begin position="420"/>
        <end position="447"/>
    </location>
</feature>
<feature type="transmembrane region" description="Helical" evidence="5">
    <location>
        <begin position="82"/>
        <end position="100"/>
    </location>
</feature>
<feature type="transmembrane region" description="Helical" evidence="5">
    <location>
        <begin position="331"/>
        <end position="351"/>
    </location>
</feature>
<evidence type="ECO:0000259" key="6">
    <source>
        <dbReference type="PROSITE" id="PS50850"/>
    </source>
</evidence>
<dbReference type="InterPro" id="IPR036259">
    <property type="entry name" value="MFS_trans_sf"/>
</dbReference>
<evidence type="ECO:0000256" key="2">
    <source>
        <dbReference type="ARBA" id="ARBA00022692"/>
    </source>
</evidence>
<feature type="transmembrane region" description="Helical" evidence="5">
    <location>
        <begin position="46"/>
        <end position="62"/>
    </location>
</feature>
<evidence type="ECO:0000256" key="1">
    <source>
        <dbReference type="ARBA" id="ARBA00004651"/>
    </source>
</evidence>
<dbReference type="PIRSF" id="PIRSF002808">
    <property type="entry name" value="Hexose_phosphate_transp"/>
    <property type="match status" value="1"/>
</dbReference>
<comment type="subcellular location">
    <subcellularLocation>
        <location evidence="1">Cell membrane</location>
        <topology evidence="1">Multi-pass membrane protein</topology>
    </subcellularLocation>
</comment>
<dbReference type="AlphaFoldDB" id="A0A2S0NJK8"/>
<feature type="transmembrane region" description="Helical" evidence="5">
    <location>
        <begin position="385"/>
        <end position="408"/>
    </location>
</feature>
<dbReference type="Pfam" id="PF07690">
    <property type="entry name" value="MFS_1"/>
    <property type="match status" value="1"/>
</dbReference>
<proteinExistence type="predicted"/>
<dbReference type="InterPro" id="IPR051337">
    <property type="entry name" value="OPA_Antiporter"/>
</dbReference>